<protein>
    <submittedName>
        <fullName evidence="1">Uncharacterized protein</fullName>
    </submittedName>
</protein>
<dbReference type="Proteomes" id="UP000030104">
    <property type="component" value="Unassembled WGS sequence"/>
</dbReference>
<dbReference type="EMBL" id="JQGA01000827">
    <property type="protein sequence ID" value="KGO73384.1"/>
    <property type="molecule type" value="Genomic_DNA"/>
</dbReference>
<proteinExistence type="predicted"/>
<reference evidence="1 2" key="1">
    <citation type="journal article" date="2015" name="Mol. Plant Microbe Interact.">
        <title>Genome, transcriptome, and functional analyses of Penicillium expansum provide new insights into secondary metabolism and pathogenicity.</title>
        <authorList>
            <person name="Ballester A.R."/>
            <person name="Marcet-Houben M."/>
            <person name="Levin E."/>
            <person name="Sela N."/>
            <person name="Selma-Lazaro C."/>
            <person name="Carmona L."/>
            <person name="Wisniewski M."/>
            <person name="Droby S."/>
            <person name="Gonzalez-Candelas L."/>
            <person name="Gabaldon T."/>
        </authorList>
    </citation>
    <scope>NUCLEOTIDE SEQUENCE [LARGE SCALE GENOMIC DNA]</scope>
    <source>
        <strain evidence="1 2">PHI-1</strain>
    </source>
</reference>
<dbReference type="OrthoDB" id="4369130at2759"/>
<dbReference type="AlphaFoldDB" id="A0A0A2L023"/>
<dbReference type="HOGENOM" id="CLU_3299579_0_0_1"/>
<comment type="caution">
    <text evidence="1">The sequence shown here is derived from an EMBL/GenBank/DDBJ whole genome shotgun (WGS) entry which is preliminary data.</text>
</comment>
<evidence type="ECO:0000313" key="1">
    <source>
        <dbReference type="EMBL" id="KGO73384.1"/>
    </source>
</evidence>
<keyword evidence="2" id="KW-1185">Reference proteome</keyword>
<evidence type="ECO:0000313" key="2">
    <source>
        <dbReference type="Proteomes" id="UP000030104"/>
    </source>
</evidence>
<sequence>MWTNPVQRFTFLALNNHILAKYSKFWLSGEVACLSIDSYT</sequence>
<name>A0A0A2L023_PENIT</name>
<accession>A0A0A2L023</accession>
<dbReference type="PhylomeDB" id="A0A0A2L023"/>
<organism evidence="1 2">
    <name type="scientific">Penicillium italicum</name>
    <name type="common">Blue mold</name>
    <dbReference type="NCBI Taxonomy" id="40296"/>
    <lineage>
        <taxon>Eukaryota</taxon>
        <taxon>Fungi</taxon>
        <taxon>Dikarya</taxon>
        <taxon>Ascomycota</taxon>
        <taxon>Pezizomycotina</taxon>
        <taxon>Eurotiomycetes</taxon>
        <taxon>Eurotiomycetidae</taxon>
        <taxon>Eurotiales</taxon>
        <taxon>Aspergillaceae</taxon>
        <taxon>Penicillium</taxon>
    </lineage>
</organism>
<gene>
    <name evidence="1" type="ORF">PITC_085220</name>
</gene>